<dbReference type="Gramene" id="CDX73297">
    <property type="protein sequence ID" value="CDX73297"/>
    <property type="gene ID" value="GSBRNA2T00106377001"/>
</dbReference>
<accession>A0A816L522</accession>
<dbReference type="Proteomes" id="UP001295469">
    <property type="component" value="Chromosome C05"/>
</dbReference>
<evidence type="ECO:0000313" key="1">
    <source>
        <dbReference type="EMBL" id="CAF1930274.1"/>
    </source>
</evidence>
<dbReference type="EMBL" id="HG994369">
    <property type="protein sequence ID" value="CAF1930274.1"/>
    <property type="molecule type" value="Genomic_DNA"/>
</dbReference>
<organism evidence="1">
    <name type="scientific">Brassica napus</name>
    <name type="common">Rape</name>
    <dbReference type="NCBI Taxonomy" id="3708"/>
    <lineage>
        <taxon>Eukaryota</taxon>
        <taxon>Viridiplantae</taxon>
        <taxon>Streptophyta</taxon>
        <taxon>Embryophyta</taxon>
        <taxon>Tracheophyta</taxon>
        <taxon>Spermatophyta</taxon>
        <taxon>Magnoliopsida</taxon>
        <taxon>eudicotyledons</taxon>
        <taxon>Gunneridae</taxon>
        <taxon>Pentapetalae</taxon>
        <taxon>rosids</taxon>
        <taxon>malvids</taxon>
        <taxon>Brassicales</taxon>
        <taxon>Brassicaceae</taxon>
        <taxon>Brassiceae</taxon>
        <taxon>Brassica</taxon>
    </lineage>
</organism>
<name>A0A816L522_BRANA</name>
<sequence>MTSQLRASARLANKPKHNSVYLKKLKNASEFSLSDVIACVYAPDVFLHKRLTTLSLKKTGYATSQGALSLHLDAIHKRWKLASKLAMLRHTL</sequence>
<protein>
    <submittedName>
        <fullName evidence="1">(rape) hypothetical protein</fullName>
    </submittedName>
</protein>
<dbReference type="AlphaFoldDB" id="A0A816L522"/>
<proteinExistence type="predicted"/>
<reference evidence="1" key="1">
    <citation type="submission" date="2021-01" db="EMBL/GenBank/DDBJ databases">
        <authorList>
            <consortium name="Genoscope - CEA"/>
            <person name="William W."/>
        </authorList>
    </citation>
    <scope>NUCLEOTIDE SEQUENCE</scope>
</reference>
<gene>
    <name evidence="1" type="ORF">DARMORV10_C05P37630.1</name>
</gene>